<keyword evidence="3" id="KW-0687">Ribonucleoprotein</keyword>
<dbReference type="SUPFAM" id="SSF50249">
    <property type="entry name" value="Nucleic acid-binding proteins"/>
    <property type="match status" value="1"/>
</dbReference>
<reference evidence="5 6" key="1">
    <citation type="submission" date="2017-03" db="EMBL/GenBank/DDBJ databases">
        <title>Genome sequence of Clostridium oryzae DSM 28571.</title>
        <authorList>
            <person name="Poehlein A."/>
            <person name="Daniel R."/>
        </authorList>
    </citation>
    <scope>NUCLEOTIDE SEQUENCE [LARGE SCALE GENOMIC DNA]</scope>
    <source>
        <strain evidence="5 6">DSM 28571</strain>
    </source>
</reference>
<keyword evidence="6" id="KW-1185">Reference proteome</keyword>
<proteinExistence type="inferred from homology"/>
<comment type="similarity">
    <text evidence="1">Belongs to the bacterial ribosomal protein bS1 family.</text>
</comment>
<accession>A0A1V4IIW1</accession>
<sequence length="289" mass="32660">MEDIKNINKMSGVASSDEEEVQDFIKNDVNWQDIYASRQSNKILTAELSAVEKINVRVSEAPVECGVVFYGGIKVFIPVDEMNVSAKERFVIRSMIGAEIDFVVIGIDSENKIVVASRKTAMELRREVQLTKHKVGDRVLARITGVGKNNVIAEVYGIESRVEKEEVDYGYIYDLHEYMAVGDKVAAVIKKLDFSNYDISISFKECKQDPFDSITERYKVKGEYLGTISGIQSFGIFVKLEQGIYALCPHTNWSGFVPAIGDKVLIMLKRIDRENRKINASLIRRIRKA</sequence>
<evidence type="ECO:0000256" key="1">
    <source>
        <dbReference type="ARBA" id="ARBA00006767"/>
    </source>
</evidence>
<dbReference type="GO" id="GO:0003735">
    <property type="term" value="F:structural constituent of ribosome"/>
    <property type="evidence" value="ECO:0007669"/>
    <property type="project" value="TreeGrafter"/>
</dbReference>
<dbReference type="PANTHER" id="PTHR10724:SF7">
    <property type="entry name" value="SMALL RIBOSOMAL SUBUNIT PROTEIN BS1C"/>
    <property type="match status" value="1"/>
</dbReference>
<name>A0A1V4IIW1_9CLOT</name>
<dbReference type="Proteomes" id="UP000190080">
    <property type="component" value="Unassembled WGS sequence"/>
</dbReference>
<dbReference type="GO" id="GO:0006412">
    <property type="term" value="P:translation"/>
    <property type="evidence" value="ECO:0007669"/>
    <property type="project" value="TreeGrafter"/>
</dbReference>
<evidence type="ECO:0000259" key="4">
    <source>
        <dbReference type="PROSITE" id="PS50126"/>
    </source>
</evidence>
<dbReference type="PROSITE" id="PS50126">
    <property type="entry name" value="S1"/>
    <property type="match status" value="2"/>
</dbReference>
<dbReference type="RefSeq" id="WP_207652221.1">
    <property type="nucleotide sequence ID" value="NZ_MZGV01000039.1"/>
</dbReference>
<protein>
    <submittedName>
        <fullName evidence="5">30S ribosomal protein S1</fullName>
    </submittedName>
</protein>
<organism evidence="5 6">
    <name type="scientific">Clostridium oryzae</name>
    <dbReference type="NCBI Taxonomy" id="1450648"/>
    <lineage>
        <taxon>Bacteria</taxon>
        <taxon>Bacillati</taxon>
        <taxon>Bacillota</taxon>
        <taxon>Clostridia</taxon>
        <taxon>Eubacteriales</taxon>
        <taxon>Clostridiaceae</taxon>
        <taxon>Clostridium</taxon>
    </lineage>
</organism>
<keyword evidence="2 5" id="KW-0689">Ribosomal protein</keyword>
<evidence type="ECO:0000256" key="3">
    <source>
        <dbReference type="ARBA" id="ARBA00023274"/>
    </source>
</evidence>
<dbReference type="InterPro" id="IPR050437">
    <property type="entry name" value="Ribos_protein_bS1-like"/>
</dbReference>
<dbReference type="EMBL" id="MZGV01000039">
    <property type="protein sequence ID" value="OPJ59780.1"/>
    <property type="molecule type" value="Genomic_DNA"/>
</dbReference>
<dbReference type="GO" id="GO:0022627">
    <property type="term" value="C:cytosolic small ribosomal subunit"/>
    <property type="evidence" value="ECO:0007669"/>
    <property type="project" value="TreeGrafter"/>
</dbReference>
<dbReference type="InterPro" id="IPR012340">
    <property type="entry name" value="NA-bd_OB-fold"/>
</dbReference>
<evidence type="ECO:0000256" key="2">
    <source>
        <dbReference type="ARBA" id="ARBA00022980"/>
    </source>
</evidence>
<dbReference type="Gene3D" id="2.40.50.140">
    <property type="entry name" value="Nucleic acid-binding proteins"/>
    <property type="match status" value="2"/>
</dbReference>
<feature type="domain" description="S1 motif" evidence="4">
    <location>
        <begin position="136"/>
        <end position="204"/>
    </location>
</feature>
<dbReference type="AlphaFoldDB" id="A0A1V4IIW1"/>
<evidence type="ECO:0000313" key="5">
    <source>
        <dbReference type="EMBL" id="OPJ59780.1"/>
    </source>
</evidence>
<dbReference type="PANTHER" id="PTHR10724">
    <property type="entry name" value="30S RIBOSOMAL PROTEIN S1"/>
    <property type="match status" value="1"/>
</dbReference>
<dbReference type="GO" id="GO:0003729">
    <property type="term" value="F:mRNA binding"/>
    <property type="evidence" value="ECO:0007669"/>
    <property type="project" value="TreeGrafter"/>
</dbReference>
<dbReference type="STRING" id="1450648.CLORY_31250"/>
<dbReference type="SMART" id="SM00316">
    <property type="entry name" value="S1"/>
    <property type="match status" value="2"/>
</dbReference>
<gene>
    <name evidence="5" type="primary">rpsA_3</name>
    <name evidence="5" type="ORF">CLORY_31250</name>
</gene>
<evidence type="ECO:0000313" key="6">
    <source>
        <dbReference type="Proteomes" id="UP000190080"/>
    </source>
</evidence>
<comment type="caution">
    <text evidence="5">The sequence shown here is derived from an EMBL/GenBank/DDBJ whole genome shotgun (WGS) entry which is preliminary data.</text>
</comment>
<dbReference type="InterPro" id="IPR003029">
    <property type="entry name" value="S1_domain"/>
</dbReference>
<feature type="domain" description="S1 motif" evidence="4">
    <location>
        <begin position="41"/>
        <end position="119"/>
    </location>
</feature>